<dbReference type="Proteomes" id="UP000050331">
    <property type="component" value="Chromosome"/>
</dbReference>
<evidence type="ECO:0008006" key="4">
    <source>
        <dbReference type="Google" id="ProtNLM"/>
    </source>
</evidence>
<evidence type="ECO:0000313" key="2">
    <source>
        <dbReference type="EMBL" id="ALX50440.1"/>
    </source>
</evidence>
<dbReference type="AlphaFoldDB" id="A0A0U4DYH3"/>
<dbReference type="Pfam" id="PF05037">
    <property type="entry name" value="DUF669"/>
    <property type="match status" value="1"/>
</dbReference>
<keyword evidence="3" id="KW-1185">Reference proteome</keyword>
<dbReference type="RefSeq" id="WP_068447966.1">
    <property type="nucleotide sequence ID" value="NZ_CP013862.1"/>
</dbReference>
<name>A0A0U4DYH3_9BACI</name>
<reference evidence="2 3" key="1">
    <citation type="submission" date="2016-01" db="EMBL/GenBank/DDBJ databases">
        <title>Complete genome sequence of strain Lentibacillus amyloliquefaciens LAM0015T isolated from saline sediment.</title>
        <authorList>
            <person name="Wang J.-L."/>
            <person name="He M.-X."/>
        </authorList>
    </citation>
    <scope>NUCLEOTIDE SEQUENCE [LARGE SCALE GENOMIC DNA]</scope>
    <source>
        <strain evidence="2 3">LAM0015</strain>
    </source>
</reference>
<feature type="region of interest" description="Disordered" evidence="1">
    <location>
        <begin position="147"/>
        <end position="172"/>
    </location>
</feature>
<dbReference type="InterPro" id="IPR007731">
    <property type="entry name" value="DUF669"/>
</dbReference>
<evidence type="ECO:0000313" key="3">
    <source>
        <dbReference type="Proteomes" id="UP000050331"/>
    </source>
</evidence>
<gene>
    <name evidence="2" type="ORF">AOX59_18760</name>
</gene>
<dbReference type="KEGG" id="lao:AOX59_18760"/>
<accession>A0A0U4DYH3</accession>
<dbReference type="EMBL" id="CP013862">
    <property type="protein sequence ID" value="ALX50440.1"/>
    <property type="molecule type" value="Genomic_DNA"/>
</dbReference>
<sequence>MTGFNLDFNNVYEGNGGKVEDGWYEVIVNRCSEDATPSGAEYTEFDLIIRNDLDQPSKNMHIFEKNFKAKATGKYNMTIFNTIGKACQLENGKTYNSFDELLNDFVGKTALVFAKNETSEYNGKTYENLNVKMWNQTKYPNVQHQFKGDGKGGAPLTGNGGPIDIQDEDLPF</sequence>
<dbReference type="STRING" id="1472767.AOX59_18760"/>
<proteinExistence type="predicted"/>
<feature type="compositionally biased region" description="Gly residues" evidence="1">
    <location>
        <begin position="151"/>
        <end position="161"/>
    </location>
</feature>
<evidence type="ECO:0000256" key="1">
    <source>
        <dbReference type="SAM" id="MobiDB-lite"/>
    </source>
</evidence>
<organism evidence="2 3">
    <name type="scientific">Lentibacillus amyloliquefaciens</name>
    <dbReference type="NCBI Taxonomy" id="1472767"/>
    <lineage>
        <taxon>Bacteria</taxon>
        <taxon>Bacillati</taxon>
        <taxon>Bacillota</taxon>
        <taxon>Bacilli</taxon>
        <taxon>Bacillales</taxon>
        <taxon>Bacillaceae</taxon>
        <taxon>Lentibacillus</taxon>
    </lineage>
</organism>
<dbReference type="OrthoDB" id="1707979at2"/>
<protein>
    <recommendedName>
        <fullName evidence="4">DUF669 domain-containing protein</fullName>
    </recommendedName>
</protein>